<name>A0AAN9Q8E6_CANGL</name>
<dbReference type="Proteomes" id="UP001367508">
    <property type="component" value="Unassembled WGS sequence"/>
</dbReference>
<gene>
    <name evidence="1" type="ORF">VNO77_22895</name>
</gene>
<reference evidence="1 2" key="1">
    <citation type="submission" date="2024-01" db="EMBL/GenBank/DDBJ databases">
        <title>The genomes of 5 underutilized Papilionoideae crops provide insights into root nodulation and disease resistanc.</title>
        <authorList>
            <person name="Jiang F."/>
        </authorList>
    </citation>
    <scope>NUCLEOTIDE SEQUENCE [LARGE SCALE GENOMIC DNA]</scope>
    <source>
        <strain evidence="1">LVBAO_FW01</strain>
        <tissue evidence="1">Leaves</tissue>
    </source>
</reference>
<keyword evidence="2" id="KW-1185">Reference proteome</keyword>
<proteinExistence type="predicted"/>
<dbReference type="EMBL" id="JAYMYQ010000005">
    <property type="protein sequence ID" value="KAK7328775.1"/>
    <property type="molecule type" value="Genomic_DNA"/>
</dbReference>
<accession>A0AAN9Q8E6</accession>
<evidence type="ECO:0000313" key="2">
    <source>
        <dbReference type="Proteomes" id="UP001367508"/>
    </source>
</evidence>
<protein>
    <submittedName>
        <fullName evidence="1">Uncharacterized protein</fullName>
    </submittedName>
</protein>
<comment type="caution">
    <text evidence="1">The sequence shown here is derived from an EMBL/GenBank/DDBJ whole genome shotgun (WGS) entry which is preliminary data.</text>
</comment>
<evidence type="ECO:0000313" key="1">
    <source>
        <dbReference type="EMBL" id="KAK7328775.1"/>
    </source>
</evidence>
<sequence>MGITRLPDPGSVNQLRWDVCITSGHFSSLNKASEWALYQEHAQNLLGPLTHAWLHQSWWGWILEALGRVLCASTLKRKLWLGFLRGPGLRLNFKTSYGGSRMVEPGGQAAPSLSHTSHRTSTVTYGVFQTKSVTQDAKYLAILTTILRFLSPEARMPQEVPSCDHDREKIHATNPGLAAYILLTTNGEGNG</sequence>
<dbReference type="AlphaFoldDB" id="A0AAN9Q8E6"/>
<organism evidence="1 2">
    <name type="scientific">Canavalia gladiata</name>
    <name type="common">Sword bean</name>
    <name type="synonym">Dolichos gladiatus</name>
    <dbReference type="NCBI Taxonomy" id="3824"/>
    <lineage>
        <taxon>Eukaryota</taxon>
        <taxon>Viridiplantae</taxon>
        <taxon>Streptophyta</taxon>
        <taxon>Embryophyta</taxon>
        <taxon>Tracheophyta</taxon>
        <taxon>Spermatophyta</taxon>
        <taxon>Magnoliopsida</taxon>
        <taxon>eudicotyledons</taxon>
        <taxon>Gunneridae</taxon>
        <taxon>Pentapetalae</taxon>
        <taxon>rosids</taxon>
        <taxon>fabids</taxon>
        <taxon>Fabales</taxon>
        <taxon>Fabaceae</taxon>
        <taxon>Papilionoideae</taxon>
        <taxon>50 kb inversion clade</taxon>
        <taxon>NPAAA clade</taxon>
        <taxon>indigoferoid/millettioid clade</taxon>
        <taxon>Phaseoleae</taxon>
        <taxon>Canavalia</taxon>
    </lineage>
</organism>